<proteinExistence type="inferred from homology"/>
<dbReference type="Pfam" id="PF07714">
    <property type="entry name" value="PK_Tyr_Ser-Thr"/>
    <property type="match status" value="1"/>
</dbReference>
<evidence type="ECO:0000259" key="11">
    <source>
        <dbReference type="PROSITE" id="PS50011"/>
    </source>
</evidence>
<dbReference type="Proteomes" id="UP000694864">
    <property type="component" value="Chromosome 19"/>
</dbReference>
<evidence type="ECO:0000256" key="1">
    <source>
        <dbReference type="ARBA" id="ARBA00004236"/>
    </source>
</evidence>
<feature type="compositionally biased region" description="Low complexity" evidence="10">
    <location>
        <begin position="32"/>
        <end position="55"/>
    </location>
</feature>
<evidence type="ECO:0000256" key="2">
    <source>
        <dbReference type="ARBA" id="ARBA00022475"/>
    </source>
</evidence>
<feature type="compositionally biased region" description="Polar residues" evidence="10">
    <location>
        <begin position="385"/>
        <end position="397"/>
    </location>
</feature>
<dbReference type="InterPro" id="IPR017441">
    <property type="entry name" value="Protein_kinase_ATP_BS"/>
</dbReference>
<comment type="subcellular location">
    <subcellularLocation>
        <location evidence="1">Cell membrane</location>
    </subcellularLocation>
</comment>
<accession>A0ABM0XQD5</accession>
<evidence type="ECO:0000256" key="4">
    <source>
        <dbReference type="ARBA" id="ARBA00022679"/>
    </source>
</evidence>
<feature type="compositionally biased region" description="Basic residues" evidence="10">
    <location>
        <begin position="408"/>
        <end position="417"/>
    </location>
</feature>
<evidence type="ECO:0000313" key="12">
    <source>
        <dbReference type="Proteomes" id="UP000694864"/>
    </source>
</evidence>
<evidence type="ECO:0000256" key="5">
    <source>
        <dbReference type="ARBA" id="ARBA00022741"/>
    </source>
</evidence>
<dbReference type="InterPro" id="IPR008271">
    <property type="entry name" value="Ser/Thr_kinase_AS"/>
</dbReference>
<sequence>MGLCWSSSSDSSPPTTTPTSTGNISSVGALKSSNNTTTTGTSRGSNISSNSGFSVTSGEDVYPEGQILPIPNLRIFSLAELRAATRNFKSENVLGEGGFGKVFKGWLEDKTPGKQSNGTVIAVKKLNAESFQGFEEWQCEVNFLGRVSHPNLVKLLGYCLEGEELLLVYEFMQKGSLENHLFRRGSSVQPLSWEIRLKIAIGAAKGLAFLHASEKQVIYRDFKASNILLDGSYNAKISDFGLAKLGPSASQSHITTRVMGTQGYAAPEYVATGHLYVKSDVYGFGVVLAEILTSLHALDPTRPTGQHNLTEWIKPHLSERRKLRSIMDPRLEGRYPFKSAFRVAQLALKCLGPEPKDRPSMKEVVESLELIEAANEKPLERRTTTRASSPSVRQQQGHYRPQHLSSFRPRHTMARAR</sequence>
<dbReference type="PANTHER" id="PTHR45621">
    <property type="entry name" value="OS01G0588500 PROTEIN-RELATED"/>
    <property type="match status" value="1"/>
</dbReference>
<dbReference type="RefSeq" id="XP_010489344.1">
    <property type="nucleotide sequence ID" value="XM_010491042.2"/>
</dbReference>
<dbReference type="InterPro" id="IPR001245">
    <property type="entry name" value="Ser-Thr/Tyr_kinase_cat_dom"/>
</dbReference>
<dbReference type="PROSITE" id="PS00107">
    <property type="entry name" value="PROTEIN_KINASE_ATP"/>
    <property type="match status" value="1"/>
</dbReference>
<keyword evidence="12" id="KW-1185">Reference proteome</keyword>
<dbReference type="GeneID" id="104767026"/>
<dbReference type="PROSITE" id="PS00108">
    <property type="entry name" value="PROTEIN_KINASE_ST"/>
    <property type="match status" value="1"/>
</dbReference>
<feature type="domain" description="Protein kinase" evidence="11">
    <location>
        <begin position="88"/>
        <end position="371"/>
    </location>
</feature>
<dbReference type="Gene3D" id="3.30.200.20">
    <property type="entry name" value="Phosphorylase Kinase, domain 1"/>
    <property type="match status" value="1"/>
</dbReference>
<dbReference type="InterPro" id="IPR000719">
    <property type="entry name" value="Prot_kinase_dom"/>
</dbReference>
<keyword evidence="2" id="KW-0472">Membrane</keyword>
<protein>
    <submittedName>
        <fullName evidence="13">Probable serine/threonine-protein kinase NAK isoform X1</fullName>
    </submittedName>
</protein>
<dbReference type="InterPro" id="IPR050823">
    <property type="entry name" value="Plant_Ser_Thr_Prot_Kinase"/>
</dbReference>
<dbReference type="InterPro" id="IPR011009">
    <property type="entry name" value="Kinase-like_dom_sf"/>
</dbReference>
<feature type="binding site" evidence="8">
    <location>
        <position position="125"/>
    </location>
    <ligand>
        <name>ATP</name>
        <dbReference type="ChEBI" id="CHEBI:30616"/>
    </ligand>
</feature>
<evidence type="ECO:0000313" key="13">
    <source>
        <dbReference type="RefSeq" id="XP_010489344.1"/>
    </source>
</evidence>
<feature type="region of interest" description="Disordered" evidence="10">
    <location>
        <begin position="1"/>
        <end position="55"/>
    </location>
</feature>
<reference evidence="12" key="1">
    <citation type="journal article" date="2014" name="Nat. Commun.">
        <title>The emerging biofuel crop Camelina sativa retains a highly undifferentiated hexaploid genome structure.</title>
        <authorList>
            <person name="Kagale S."/>
            <person name="Koh C."/>
            <person name="Nixon J."/>
            <person name="Bollina V."/>
            <person name="Clarke W.E."/>
            <person name="Tuteja R."/>
            <person name="Spillane C."/>
            <person name="Robinson S.J."/>
            <person name="Links M.G."/>
            <person name="Clarke C."/>
            <person name="Higgins E.E."/>
            <person name="Huebert T."/>
            <person name="Sharpe A.G."/>
            <person name="Parkin I.A."/>
        </authorList>
    </citation>
    <scope>NUCLEOTIDE SEQUENCE [LARGE SCALE GENOMIC DNA]</scope>
    <source>
        <strain evidence="12">cv. DH55</strain>
    </source>
</reference>
<organism evidence="12 13">
    <name type="scientific">Camelina sativa</name>
    <name type="common">False flax</name>
    <name type="synonym">Myagrum sativum</name>
    <dbReference type="NCBI Taxonomy" id="90675"/>
    <lineage>
        <taxon>Eukaryota</taxon>
        <taxon>Viridiplantae</taxon>
        <taxon>Streptophyta</taxon>
        <taxon>Embryophyta</taxon>
        <taxon>Tracheophyta</taxon>
        <taxon>Spermatophyta</taxon>
        <taxon>Magnoliopsida</taxon>
        <taxon>eudicotyledons</taxon>
        <taxon>Gunneridae</taxon>
        <taxon>Pentapetalae</taxon>
        <taxon>rosids</taxon>
        <taxon>malvids</taxon>
        <taxon>Brassicales</taxon>
        <taxon>Brassicaceae</taxon>
        <taxon>Camelineae</taxon>
        <taxon>Camelina</taxon>
    </lineage>
</organism>
<keyword evidence="6 13" id="KW-0418">Kinase</keyword>
<evidence type="ECO:0000256" key="10">
    <source>
        <dbReference type="SAM" id="MobiDB-lite"/>
    </source>
</evidence>
<evidence type="ECO:0000256" key="3">
    <source>
        <dbReference type="ARBA" id="ARBA00022527"/>
    </source>
</evidence>
<dbReference type="PROSITE" id="PS50011">
    <property type="entry name" value="PROTEIN_KINASE_DOM"/>
    <property type="match status" value="1"/>
</dbReference>
<keyword evidence="3 9" id="KW-0723">Serine/threonine-protein kinase</keyword>
<keyword evidence="5 8" id="KW-0547">Nucleotide-binding</keyword>
<keyword evidence="2" id="KW-1003">Cell membrane</keyword>
<dbReference type="CDD" id="cd14066">
    <property type="entry name" value="STKc_IRAK"/>
    <property type="match status" value="1"/>
</dbReference>
<name>A0ABM0XQD5_CAMSA</name>
<evidence type="ECO:0000256" key="8">
    <source>
        <dbReference type="PROSITE-ProRule" id="PRU10141"/>
    </source>
</evidence>
<reference evidence="13" key="2">
    <citation type="submission" date="2025-08" db="UniProtKB">
        <authorList>
            <consortium name="RefSeq"/>
        </authorList>
    </citation>
    <scope>IDENTIFICATION</scope>
    <source>
        <tissue evidence="13">Leaf</tissue>
    </source>
</reference>
<dbReference type="Gene3D" id="1.10.510.10">
    <property type="entry name" value="Transferase(Phosphotransferase) domain 1"/>
    <property type="match status" value="1"/>
</dbReference>
<evidence type="ECO:0000256" key="7">
    <source>
        <dbReference type="ARBA" id="ARBA00022840"/>
    </source>
</evidence>
<gene>
    <name evidence="13" type="primary">LOC104767026</name>
</gene>
<evidence type="ECO:0000256" key="9">
    <source>
        <dbReference type="RuleBase" id="RU000304"/>
    </source>
</evidence>
<dbReference type="SUPFAM" id="SSF56112">
    <property type="entry name" value="Protein kinase-like (PK-like)"/>
    <property type="match status" value="1"/>
</dbReference>
<dbReference type="GO" id="GO:0016301">
    <property type="term" value="F:kinase activity"/>
    <property type="evidence" value="ECO:0007669"/>
    <property type="project" value="UniProtKB-KW"/>
</dbReference>
<comment type="similarity">
    <text evidence="9">Belongs to the protein kinase superfamily.</text>
</comment>
<feature type="compositionally biased region" description="Low complexity" evidence="10">
    <location>
        <begin position="1"/>
        <end position="21"/>
    </location>
</feature>
<keyword evidence="4" id="KW-0808">Transferase</keyword>
<keyword evidence="7 8" id="KW-0067">ATP-binding</keyword>
<feature type="region of interest" description="Disordered" evidence="10">
    <location>
        <begin position="375"/>
        <end position="417"/>
    </location>
</feature>
<evidence type="ECO:0000256" key="6">
    <source>
        <dbReference type="ARBA" id="ARBA00022777"/>
    </source>
</evidence>